<dbReference type="EMBL" id="WCLA01000017">
    <property type="protein sequence ID" value="KAB5327570.1"/>
    <property type="molecule type" value="Genomic_DNA"/>
</dbReference>
<name>A0A7J5LMW2_BACSE</name>
<comment type="caution">
    <text evidence="1">The sequence shown here is derived from an EMBL/GenBank/DDBJ whole genome shotgun (WGS) entry which is preliminary data.</text>
</comment>
<evidence type="ECO:0000313" key="1">
    <source>
        <dbReference type="EMBL" id="KAB5327570.1"/>
    </source>
</evidence>
<organism evidence="1 2">
    <name type="scientific">Bacteroides stercoris</name>
    <dbReference type="NCBI Taxonomy" id="46506"/>
    <lineage>
        <taxon>Bacteria</taxon>
        <taxon>Pseudomonadati</taxon>
        <taxon>Bacteroidota</taxon>
        <taxon>Bacteroidia</taxon>
        <taxon>Bacteroidales</taxon>
        <taxon>Bacteroidaceae</taxon>
        <taxon>Bacteroides</taxon>
    </lineage>
</organism>
<reference evidence="1 2" key="1">
    <citation type="journal article" date="2019" name="Nat. Med.">
        <title>A library of human gut bacterial isolates paired with longitudinal multiomics data enables mechanistic microbiome research.</title>
        <authorList>
            <person name="Poyet M."/>
            <person name="Groussin M."/>
            <person name="Gibbons S.M."/>
            <person name="Avila-Pacheco J."/>
            <person name="Jiang X."/>
            <person name="Kearney S.M."/>
            <person name="Perrotta A.R."/>
            <person name="Berdy B."/>
            <person name="Zhao S."/>
            <person name="Lieberman T.D."/>
            <person name="Swanson P.K."/>
            <person name="Smith M."/>
            <person name="Roesemann S."/>
            <person name="Alexander J.E."/>
            <person name="Rich S.A."/>
            <person name="Livny J."/>
            <person name="Vlamakis H."/>
            <person name="Clish C."/>
            <person name="Bullock K."/>
            <person name="Deik A."/>
            <person name="Scott J."/>
            <person name="Pierce K.A."/>
            <person name="Xavier R.J."/>
            <person name="Alm E.J."/>
        </authorList>
    </citation>
    <scope>NUCLEOTIDE SEQUENCE [LARGE SCALE GENOMIC DNA]</scope>
    <source>
        <strain evidence="1 2">BIOML-A2</strain>
    </source>
</reference>
<proteinExistence type="predicted"/>
<protein>
    <submittedName>
        <fullName evidence="1">Uncharacterized protein</fullName>
    </submittedName>
</protein>
<sequence>MKLQLPQGCRLYLAVVRDVSHGGTRSTSLWYGMYPAVVQHLPCRGTTYTTPWYDTYLVVVQHVP</sequence>
<gene>
    <name evidence="1" type="ORF">F9950_09370</name>
</gene>
<dbReference type="Proteomes" id="UP000431177">
    <property type="component" value="Unassembled WGS sequence"/>
</dbReference>
<accession>A0A7J5LMW2</accession>
<dbReference type="RefSeq" id="WP_151877933.1">
    <property type="nucleotide sequence ID" value="NZ_WCKZ01000017.1"/>
</dbReference>
<dbReference type="AlphaFoldDB" id="A0A7J5LMW2"/>
<evidence type="ECO:0000313" key="2">
    <source>
        <dbReference type="Proteomes" id="UP000431177"/>
    </source>
</evidence>